<keyword evidence="4" id="KW-0227">DNA damage</keyword>
<proteinExistence type="predicted"/>
<dbReference type="GO" id="GO:0009314">
    <property type="term" value="P:response to radiation"/>
    <property type="evidence" value="ECO:0007669"/>
    <property type="project" value="TreeGrafter"/>
</dbReference>
<dbReference type="GO" id="GO:0042276">
    <property type="term" value="P:error-prone translesion synthesis"/>
    <property type="evidence" value="ECO:0007669"/>
    <property type="project" value="TreeGrafter"/>
</dbReference>
<dbReference type="InterPro" id="IPR017961">
    <property type="entry name" value="DNA_pol_Y-fam_little_finger"/>
</dbReference>
<dbReference type="InterPro" id="IPR043128">
    <property type="entry name" value="Rev_trsase/Diguanyl_cyclase"/>
</dbReference>
<evidence type="ECO:0000313" key="11">
    <source>
        <dbReference type="EMBL" id="RNF17628.1"/>
    </source>
</evidence>
<comment type="subcellular location">
    <subcellularLocation>
        <location evidence="1">Nucleus</location>
    </subcellularLocation>
</comment>
<dbReference type="Proteomes" id="UP000284403">
    <property type="component" value="Unassembled WGS sequence"/>
</dbReference>
<keyword evidence="6" id="KW-0862">Zinc</keyword>
<dbReference type="Pfam" id="PF00817">
    <property type="entry name" value="IMS"/>
    <property type="match status" value="1"/>
</dbReference>
<dbReference type="GO" id="GO:0005657">
    <property type="term" value="C:replication fork"/>
    <property type="evidence" value="ECO:0007669"/>
    <property type="project" value="TreeGrafter"/>
</dbReference>
<dbReference type="GeneID" id="40318471"/>
<dbReference type="Gene3D" id="3.30.1490.100">
    <property type="entry name" value="DNA polymerase, Y-family, little finger domain"/>
    <property type="match status" value="1"/>
</dbReference>
<keyword evidence="12" id="KW-1185">Reference proteome</keyword>
<dbReference type="Gene3D" id="3.40.1170.60">
    <property type="match status" value="1"/>
</dbReference>
<gene>
    <name evidence="11" type="ORF">Tco025E_04860</name>
</gene>
<keyword evidence="8" id="KW-0539">Nucleus</keyword>
<dbReference type="SUPFAM" id="SSF100879">
    <property type="entry name" value="Lesion bypass DNA polymerase (Y-family), little finger domain"/>
    <property type="match status" value="1"/>
</dbReference>
<evidence type="ECO:0000256" key="6">
    <source>
        <dbReference type="ARBA" id="ARBA00022833"/>
    </source>
</evidence>
<comment type="caution">
    <text evidence="11">The sequence shown here is derived from an EMBL/GenBank/DDBJ whole genome shotgun (WGS) entry which is preliminary data.</text>
</comment>
<dbReference type="PANTHER" id="PTHR45873:SF1">
    <property type="entry name" value="DNA POLYMERASE ETA"/>
    <property type="match status" value="1"/>
</dbReference>
<sequence>MRCIVHLDMDCFYAQVEAVRLGIDCRTEPYILSQWGNLIAVNYPARNCGIARFDTVEEAREKCPQVKVSHVATYALGDTEYRYHENPQRGTHKVALEPYREASRRIFDILRSFEGVAVEKGSVDEAYLDVTAAARRELASSTLPFSTATPSALEDVLHPATNVLPDRQAAVDAWLRARGKELHDVFDAALHPPATVEHQLLLGAASRVVWNMRQRIYQELHYESSAGIAHNKILAKSISSRHKPNQQTLLLPDRVASAMWDTPCSGIRGFGGKFGEAVCRACGGAELCRDAWLIPLQTLQTELGEDEGAYAFQRLRCHGKEAIRAQSVAKTLMASKSFTPPTSTAAGLRKWVTVLASELCTRYKEFCATNTVAGHTFNVKLGNRGLSQLGGVASKTLALPEPVTTETLITAAMEVVAATLLSHPGTAMNAVTLTIGSFKRSSAGEGKGRGRQTMLTKFLSRTGTEKRRRSDCDEATVITLSSASSSSSSSSAVFVGTEGCCQEVIIID</sequence>
<dbReference type="FunFam" id="3.40.1170.60:FF:000008">
    <property type="entry name" value="DNA polymerase eta subunit"/>
    <property type="match status" value="1"/>
</dbReference>
<evidence type="ECO:0000256" key="9">
    <source>
        <dbReference type="ARBA" id="ARBA00044975"/>
    </source>
</evidence>
<evidence type="ECO:0000256" key="5">
    <source>
        <dbReference type="ARBA" id="ARBA00022771"/>
    </source>
</evidence>
<dbReference type="GO" id="GO:0008270">
    <property type="term" value="F:zinc ion binding"/>
    <property type="evidence" value="ECO:0007669"/>
    <property type="project" value="UniProtKB-KW"/>
</dbReference>
<dbReference type="RefSeq" id="XP_029228220.1">
    <property type="nucleotide sequence ID" value="XM_029371765.1"/>
</dbReference>
<dbReference type="GO" id="GO:0003887">
    <property type="term" value="F:DNA-directed DNA polymerase activity"/>
    <property type="evidence" value="ECO:0007669"/>
    <property type="project" value="TreeGrafter"/>
</dbReference>
<evidence type="ECO:0000256" key="3">
    <source>
        <dbReference type="ARBA" id="ARBA00022723"/>
    </source>
</evidence>
<dbReference type="InterPro" id="IPR001126">
    <property type="entry name" value="UmuC"/>
</dbReference>
<feature type="domain" description="UmuC" evidence="10">
    <location>
        <begin position="4"/>
        <end position="271"/>
    </location>
</feature>
<evidence type="ECO:0000256" key="2">
    <source>
        <dbReference type="ARBA" id="ARBA00022679"/>
    </source>
</evidence>
<dbReference type="SUPFAM" id="SSF56672">
    <property type="entry name" value="DNA/RNA polymerases"/>
    <property type="match status" value="1"/>
</dbReference>
<dbReference type="InterPro" id="IPR036775">
    <property type="entry name" value="DNA_pol_Y-fam_lit_finger_sf"/>
</dbReference>
<dbReference type="Pfam" id="PF11799">
    <property type="entry name" value="IMS_C"/>
    <property type="match status" value="1"/>
</dbReference>
<evidence type="ECO:0000256" key="7">
    <source>
        <dbReference type="ARBA" id="ARBA00023204"/>
    </source>
</evidence>
<name>A0A3R7L797_9TRYP</name>
<keyword evidence="2 11" id="KW-0808">Transferase</keyword>
<dbReference type="GO" id="GO:0035861">
    <property type="term" value="C:site of double-strand break"/>
    <property type="evidence" value="ECO:0007669"/>
    <property type="project" value="TreeGrafter"/>
</dbReference>
<dbReference type="InterPro" id="IPR043502">
    <property type="entry name" value="DNA/RNA_pol_sf"/>
</dbReference>
<dbReference type="GO" id="GO:0051276">
    <property type="term" value="P:chromosome organization"/>
    <property type="evidence" value="ECO:0007669"/>
    <property type="project" value="UniProtKB-ARBA"/>
</dbReference>
<dbReference type="AlphaFoldDB" id="A0A3R7L797"/>
<dbReference type="GO" id="GO:0005634">
    <property type="term" value="C:nucleus"/>
    <property type="evidence" value="ECO:0007669"/>
    <property type="project" value="UniProtKB-SubCell"/>
</dbReference>
<dbReference type="InterPro" id="IPR052230">
    <property type="entry name" value="DNA_polymerase_eta"/>
</dbReference>
<dbReference type="GO" id="GO:0070987">
    <property type="term" value="P:error-free translesion synthesis"/>
    <property type="evidence" value="ECO:0007669"/>
    <property type="project" value="UniProtKB-ARBA"/>
</dbReference>
<evidence type="ECO:0000256" key="1">
    <source>
        <dbReference type="ARBA" id="ARBA00004123"/>
    </source>
</evidence>
<dbReference type="Gene3D" id="1.10.150.20">
    <property type="entry name" value="5' to 3' exonuclease, C-terminal subdomain"/>
    <property type="match status" value="1"/>
</dbReference>
<dbReference type="OrthoDB" id="5723at2759"/>
<dbReference type="GO" id="GO:0006281">
    <property type="term" value="P:DNA repair"/>
    <property type="evidence" value="ECO:0007669"/>
    <property type="project" value="UniProtKB-KW"/>
</dbReference>
<keyword evidence="11" id="KW-0548">Nucleotidyltransferase</keyword>
<dbReference type="PANTHER" id="PTHR45873">
    <property type="entry name" value="DNA POLYMERASE ETA"/>
    <property type="match status" value="1"/>
</dbReference>
<keyword evidence="3" id="KW-0479">Metal-binding</keyword>
<dbReference type="Gene3D" id="3.30.70.270">
    <property type="match status" value="1"/>
</dbReference>
<protein>
    <recommendedName>
        <fullName evidence="9">DNA polymerase eta</fullName>
    </recommendedName>
</protein>
<accession>A0A3R7L797</accession>
<evidence type="ECO:0000256" key="8">
    <source>
        <dbReference type="ARBA" id="ARBA00023242"/>
    </source>
</evidence>
<evidence type="ECO:0000256" key="4">
    <source>
        <dbReference type="ARBA" id="ARBA00022763"/>
    </source>
</evidence>
<keyword evidence="7" id="KW-0234">DNA repair</keyword>
<reference evidence="11 12" key="1">
    <citation type="journal article" date="2018" name="BMC Genomics">
        <title>Genomic comparison of Trypanosoma conorhini and Trypanosoma rangeli to Trypanosoma cruzi strains of high and low virulence.</title>
        <authorList>
            <person name="Bradwell K.R."/>
            <person name="Koparde V.N."/>
            <person name="Matveyev A.V."/>
            <person name="Serrano M.G."/>
            <person name="Alves J.M."/>
            <person name="Parikh H."/>
            <person name="Huang B."/>
            <person name="Lee V."/>
            <person name="Espinosa-Alvarez O."/>
            <person name="Ortiz P.A."/>
            <person name="Costa-Martins A.G."/>
            <person name="Teixeira M.M."/>
            <person name="Buck G.A."/>
        </authorList>
    </citation>
    <scope>NUCLEOTIDE SEQUENCE [LARGE SCALE GENOMIC DNA]</scope>
    <source>
        <strain evidence="11 12">025E</strain>
    </source>
</reference>
<keyword evidence="5" id="KW-0863">Zinc-finger</keyword>
<dbReference type="GO" id="GO:0003684">
    <property type="term" value="F:damaged DNA binding"/>
    <property type="evidence" value="ECO:0007669"/>
    <property type="project" value="InterPro"/>
</dbReference>
<organism evidence="11 12">
    <name type="scientific">Trypanosoma conorhini</name>
    <dbReference type="NCBI Taxonomy" id="83891"/>
    <lineage>
        <taxon>Eukaryota</taxon>
        <taxon>Discoba</taxon>
        <taxon>Euglenozoa</taxon>
        <taxon>Kinetoplastea</taxon>
        <taxon>Metakinetoplastina</taxon>
        <taxon>Trypanosomatida</taxon>
        <taxon>Trypanosomatidae</taxon>
        <taxon>Trypanosoma</taxon>
    </lineage>
</organism>
<evidence type="ECO:0000259" key="10">
    <source>
        <dbReference type="PROSITE" id="PS50173"/>
    </source>
</evidence>
<dbReference type="PIRSF" id="PIRSF036603">
    <property type="entry name" value="DPol_eta"/>
    <property type="match status" value="1"/>
</dbReference>
<evidence type="ECO:0000313" key="12">
    <source>
        <dbReference type="Proteomes" id="UP000284403"/>
    </source>
</evidence>
<dbReference type="PROSITE" id="PS50173">
    <property type="entry name" value="UMUC"/>
    <property type="match status" value="1"/>
</dbReference>
<dbReference type="EMBL" id="MKKU01000256">
    <property type="protein sequence ID" value="RNF17628.1"/>
    <property type="molecule type" value="Genomic_DNA"/>
</dbReference>